<dbReference type="Pfam" id="PF10250">
    <property type="entry name" value="O-FucT"/>
    <property type="match status" value="1"/>
</dbReference>
<dbReference type="GO" id="GO:0016740">
    <property type="term" value="F:transferase activity"/>
    <property type="evidence" value="ECO:0007669"/>
    <property type="project" value="UniProtKB-KW"/>
</dbReference>
<organism evidence="7 8">
    <name type="scientific">Tetradesmus obliquus</name>
    <name type="common">Green alga</name>
    <name type="synonym">Acutodesmus obliquus</name>
    <dbReference type="NCBI Taxonomy" id="3088"/>
    <lineage>
        <taxon>Eukaryota</taxon>
        <taxon>Viridiplantae</taxon>
        <taxon>Chlorophyta</taxon>
        <taxon>core chlorophytes</taxon>
        <taxon>Chlorophyceae</taxon>
        <taxon>CS clade</taxon>
        <taxon>Sphaeropleales</taxon>
        <taxon>Scenedesmaceae</taxon>
        <taxon>Tetradesmus</taxon>
    </lineage>
</organism>
<dbReference type="GO" id="GO:0006004">
    <property type="term" value="P:fucose metabolic process"/>
    <property type="evidence" value="ECO:0007669"/>
    <property type="project" value="UniProtKB-KW"/>
</dbReference>
<keyword evidence="4" id="KW-0119">Carbohydrate metabolism</keyword>
<evidence type="ECO:0000256" key="2">
    <source>
        <dbReference type="ARBA" id="ARBA00022679"/>
    </source>
</evidence>
<evidence type="ECO:0000313" key="7">
    <source>
        <dbReference type="EMBL" id="SZX71847.1"/>
    </source>
</evidence>
<evidence type="ECO:0000256" key="1">
    <source>
        <dbReference type="ARBA" id="ARBA00007737"/>
    </source>
</evidence>
<gene>
    <name evidence="7" type="ORF">BQ4739_LOCUS11957</name>
</gene>
<dbReference type="Gene3D" id="3.40.50.11350">
    <property type="match status" value="1"/>
</dbReference>
<accession>A0A383W2H7</accession>
<evidence type="ECO:0000313" key="8">
    <source>
        <dbReference type="Proteomes" id="UP000256970"/>
    </source>
</evidence>
<proteinExistence type="inferred from homology"/>
<dbReference type="Proteomes" id="UP000256970">
    <property type="component" value="Unassembled WGS sequence"/>
</dbReference>
<keyword evidence="3" id="KW-0294">Fucose metabolism</keyword>
<keyword evidence="2" id="KW-0808">Transferase</keyword>
<reference evidence="7 8" key="1">
    <citation type="submission" date="2016-10" db="EMBL/GenBank/DDBJ databases">
        <authorList>
            <person name="Cai Z."/>
        </authorList>
    </citation>
    <scope>NUCLEOTIDE SEQUENCE [LARGE SCALE GENOMIC DNA]</scope>
</reference>
<name>A0A383W2H7_TETOB</name>
<evidence type="ECO:0000256" key="4">
    <source>
        <dbReference type="ARBA" id="ARBA00023277"/>
    </source>
</evidence>
<protein>
    <recommendedName>
        <fullName evidence="5">O-fucosyltransferase family protein</fullName>
    </recommendedName>
</protein>
<feature type="compositionally biased region" description="Low complexity" evidence="6">
    <location>
        <begin position="80"/>
        <end position="92"/>
    </location>
</feature>
<evidence type="ECO:0000256" key="5">
    <source>
        <dbReference type="ARBA" id="ARBA00030350"/>
    </source>
</evidence>
<sequence>MTAWLLSLSPQSQLERSTGSRLTVLVKPGDSVSRRSLYTAGSGGIAGRAWDSTRQPVPASQLVPLKQQQPGAAGSIAQPPGVASGQHSSSSSGGSGPGPGGAAAAADSIPEPADFNWKSYLLRYPDLRSGNIRTKQAAAWHYTQKGHKEHRSFAKIPILLRYTACQGLFNQMYAHLNALVLADYLGADVMLPPSVYRESFSKYFSMDLKKNEVKWTPADTGALLDVDAIQAHYAQKGIKVLRTAPYESFPDCMHPQDAFPRYNMPDVHKDQIVRLGDTYLQSMHIWYIWDRAAEKILAKHKQLVAAGHPPNTTVVLDLPCPFLSIMTLTCMEAAQEAATALKFNRTIVQMARTIINGMRGAGIARYNGAHLRLEKDAVDWARILGGFKKYLAEYARSFAAAGFNKRKDLYIASGLLSYNASQEMKDMLTFLEPHSRSVQYKEMYLPAGMLNSLNPEQEALVDFLVLANSDNFVGLGSSTFSVYLREYRVLLGHARLADVFVDTSRIGTDALFERCTHFAPLDTTAVGSWHKPTL</sequence>
<evidence type="ECO:0000256" key="3">
    <source>
        <dbReference type="ARBA" id="ARBA00023253"/>
    </source>
</evidence>
<dbReference type="STRING" id="3088.A0A383W2H7"/>
<evidence type="ECO:0000256" key="6">
    <source>
        <dbReference type="SAM" id="MobiDB-lite"/>
    </source>
</evidence>
<dbReference type="AlphaFoldDB" id="A0A383W2H7"/>
<keyword evidence="8" id="KW-1185">Reference proteome</keyword>
<feature type="region of interest" description="Disordered" evidence="6">
    <location>
        <begin position="66"/>
        <end position="107"/>
    </location>
</feature>
<dbReference type="EMBL" id="FNXT01001081">
    <property type="protein sequence ID" value="SZX71847.1"/>
    <property type="molecule type" value="Genomic_DNA"/>
</dbReference>
<dbReference type="InterPro" id="IPR019378">
    <property type="entry name" value="GDP-Fuc_O-FucTrfase"/>
</dbReference>
<comment type="similarity">
    <text evidence="1">Belongs to the glycosyltransferase GT106 family.</text>
</comment>
<dbReference type="CDD" id="cd11296">
    <property type="entry name" value="O-FucT_like"/>
    <property type="match status" value="1"/>
</dbReference>